<feature type="region of interest" description="Disordered" evidence="1">
    <location>
        <begin position="35"/>
        <end position="58"/>
    </location>
</feature>
<name>A0ABV2VLN1_9ACTN</name>
<gene>
    <name evidence="2" type="ORF">ABZ071_17600</name>
</gene>
<dbReference type="RefSeq" id="WP_355665497.1">
    <property type="nucleotide sequence ID" value="NZ_JBEXRX010000048.1"/>
</dbReference>
<evidence type="ECO:0000313" key="3">
    <source>
        <dbReference type="Proteomes" id="UP001550348"/>
    </source>
</evidence>
<protein>
    <submittedName>
        <fullName evidence="2">Uncharacterized protein</fullName>
    </submittedName>
</protein>
<organism evidence="2 3">
    <name type="scientific">Micromonospora fulviviridis</name>
    <dbReference type="NCBI Taxonomy" id="47860"/>
    <lineage>
        <taxon>Bacteria</taxon>
        <taxon>Bacillati</taxon>
        <taxon>Actinomycetota</taxon>
        <taxon>Actinomycetes</taxon>
        <taxon>Micromonosporales</taxon>
        <taxon>Micromonosporaceae</taxon>
        <taxon>Micromonospora</taxon>
    </lineage>
</organism>
<proteinExistence type="predicted"/>
<feature type="region of interest" description="Disordered" evidence="1">
    <location>
        <begin position="1"/>
        <end position="21"/>
    </location>
</feature>
<evidence type="ECO:0000256" key="1">
    <source>
        <dbReference type="SAM" id="MobiDB-lite"/>
    </source>
</evidence>
<keyword evidence="3" id="KW-1185">Reference proteome</keyword>
<evidence type="ECO:0000313" key="2">
    <source>
        <dbReference type="EMBL" id="MEU0153705.1"/>
    </source>
</evidence>
<dbReference type="Proteomes" id="UP001550348">
    <property type="component" value="Unassembled WGS sequence"/>
</dbReference>
<accession>A0ABV2VLN1</accession>
<reference evidence="2 3" key="1">
    <citation type="submission" date="2024-06" db="EMBL/GenBank/DDBJ databases">
        <title>The Natural Products Discovery Center: Release of the First 8490 Sequenced Strains for Exploring Actinobacteria Biosynthetic Diversity.</title>
        <authorList>
            <person name="Kalkreuter E."/>
            <person name="Kautsar S.A."/>
            <person name="Yang D."/>
            <person name="Bader C.D."/>
            <person name="Teijaro C.N."/>
            <person name="Fluegel L."/>
            <person name="Davis C.M."/>
            <person name="Simpson J.R."/>
            <person name="Lauterbach L."/>
            <person name="Steele A.D."/>
            <person name="Gui C."/>
            <person name="Meng S."/>
            <person name="Li G."/>
            <person name="Viehrig K."/>
            <person name="Ye F."/>
            <person name="Su P."/>
            <person name="Kiefer A.F."/>
            <person name="Nichols A."/>
            <person name="Cepeda A.J."/>
            <person name="Yan W."/>
            <person name="Fan B."/>
            <person name="Jiang Y."/>
            <person name="Adhikari A."/>
            <person name="Zheng C.-J."/>
            <person name="Schuster L."/>
            <person name="Cowan T.M."/>
            <person name="Smanski M.J."/>
            <person name="Chevrette M.G."/>
            <person name="De Carvalho L.P.S."/>
            <person name="Shen B."/>
        </authorList>
    </citation>
    <scope>NUCLEOTIDE SEQUENCE [LARGE SCALE GENOMIC DNA]</scope>
    <source>
        <strain evidence="2 3">NPDC006286</strain>
    </source>
</reference>
<sequence>MAAGVGALVDVPEQAHQAGRHDRPVVRAPLLEQPHAGQQILQPGDEFSAGGVHSSPPLPWLPQAIIRESCAVGKFAH</sequence>
<comment type="caution">
    <text evidence="2">The sequence shown here is derived from an EMBL/GenBank/DDBJ whole genome shotgun (WGS) entry which is preliminary data.</text>
</comment>
<dbReference type="EMBL" id="JBEXRX010000048">
    <property type="protein sequence ID" value="MEU0153705.1"/>
    <property type="molecule type" value="Genomic_DNA"/>
</dbReference>